<feature type="domain" description="Methyl-accepting transducer" evidence="4">
    <location>
        <begin position="85"/>
        <end position="307"/>
    </location>
</feature>
<dbReference type="AlphaFoldDB" id="I4DA07"/>
<comment type="similarity">
    <text evidence="2">Belongs to the methyl-accepting chemotaxis (MCP) protein family.</text>
</comment>
<proteinExistence type="inferred from homology"/>
<dbReference type="GO" id="GO:0007165">
    <property type="term" value="P:signal transduction"/>
    <property type="evidence" value="ECO:0007669"/>
    <property type="project" value="UniProtKB-KW"/>
</dbReference>
<dbReference type="Pfam" id="PF13682">
    <property type="entry name" value="CZB"/>
    <property type="match status" value="1"/>
</dbReference>
<dbReference type="PANTHER" id="PTHR32089">
    <property type="entry name" value="METHYL-ACCEPTING CHEMOTAXIS PROTEIN MCPB"/>
    <property type="match status" value="1"/>
</dbReference>
<dbReference type="Gene3D" id="1.10.287.950">
    <property type="entry name" value="Methyl-accepting chemotaxis protein"/>
    <property type="match status" value="1"/>
</dbReference>
<accession>I4DA07</accession>
<reference evidence="5 6" key="1">
    <citation type="journal article" date="2012" name="J. Bacteriol.">
        <title>Complete genome sequences of Desulfosporosinus orientis DSM765T, Desulfosporosinus youngiae DSM17734T, Desulfosporosinus meridiei DSM13257T, and Desulfosporosinus acidiphilus DSM22704T.</title>
        <authorList>
            <person name="Pester M."/>
            <person name="Brambilla E."/>
            <person name="Alazard D."/>
            <person name="Rattei T."/>
            <person name="Weinmaier T."/>
            <person name="Han J."/>
            <person name="Lucas S."/>
            <person name="Lapidus A."/>
            <person name="Cheng J.F."/>
            <person name="Goodwin L."/>
            <person name="Pitluck S."/>
            <person name="Peters L."/>
            <person name="Ovchinnikova G."/>
            <person name="Teshima H."/>
            <person name="Detter J.C."/>
            <person name="Han C.S."/>
            <person name="Tapia R."/>
            <person name="Land M.L."/>
            <person name="Hauser L."/>
            <person name="Kyrpides N.C."/>
            <person name="Ivanova N.N."/>
            <person name="Pagani I."/>
            <person name="Huntmann M."/>
            <person name="Wei C.L."/>
            <person name="Davenport K.W."/>
            <person name="Daligault H."/>
            <person name="Chain P.S."/>
            <person name="Chen A."/>
            <person name="Mavromatis K."/>
            <person name="Markowitz V."/>
            <person name="Szeto E."/>
            <person name="Mikhailova N."/>
            <person name="Pati A."/>
            <person name="Wagner M."/>
            <person name="Woyke T."/>
            <person name="Ollivier B."/>
            <person name="Klenk H.P."/>
            <person name="Spring S."/>
            <person name="Loy A."/>
        </authorList>
    </citation>
    <scope>NUCLEOTIDE SEQUENCE [LARGE SCALE GENOMIC DNA]</scope>
    <source>
        <strain evidence="6">DSM 22704 / JCM 16185 / SJ4</strain>
    </source>
</reference>
<dbReference type="KEGG" id="dai:Desaci_3750"/>
<dbReference type="InterPro" id="IPR004090">
    <property type="entry name" value="Chemotax_Me-accpt_rcpt"/>
</dbReference>
<evidence type="ECO:0000256" key="2">
    <source>
        <dbReference type="ARBA" id="ARBA00029447"/>
    </source>
</evidence>
<evidence type="ECO:0000256" key="1">
    <source>
        <dbReference type="ARBA" id="ARBA00023224"/>
    </source>
</evidence>
<dbReference type="STRING" id="646529.Desaci_3750"/>
<dbReference type="eggNOG" id="COG0840">
    <property type="taxonomic scope" value="Bacteria"/>
</dbReference>
<dbReference type="Gene3D" id="1.20.120.30">
    <property type="entry name" value="Aspartate receptor, ligand-binding domain"/>
    <property type="match status" value="1"/>
</dbReference>
<name>I4DA07_DESAJ</name>
<dbReference type="SMART" id="SM00283">
    <property type="entry name" value="MA"/>
    <property type="match status" value="1"/>
</dbReference>
<dbReference type="SUPFAM" id="SSF58104">
    <property type="entry name" value="Methyl-accepting chemotaxis protein (MCP) signaling domain"/>
    <property type="match status" value="1"/>
</dbReference>
<dbReference type="PROSITE" id="PS50111">
    <property type="entry name" value="CHEMOTAXIS_TRANSDUC_2"/>
    <property type="match status" value="1"/>
</dbReference>
<protein>
    <submittedName>
        <fullName evidence="5">Methyl-accepting chemotaxis protein</fullName>
    </submittedName>
</protein>
<evidence type="ECO:0000313" key="5">
    <source>
        <dbReference type="EMBL" id="AFM42631.1"/>
    </source>
</evidence>
<evidence type="ECO:0000256" key="3">
    <source>
        <dbReference type="PROSITE-ProRule" id="PRU00284"/>
    </source>
</evidence>
<evidence type="ECO:0000259" key="4">
    <source>
        <dbReference type="PROSITE" id="PS50111"/>
    </source>
</evidence>
<gene>
    <name evidence="5" type="ordered locus">Desaci_3750</name>
</gene>
<dbReference type="PRINTS" id="PR00260">
    <property type="entry name" value="CHEMTRNSDUCR"/>
</dbReference>
<keyword evidence="6" id="KW-1185">Reference proteome</keyword>
<dbReference type="GO" id="GO:0016020">
    <property type="term" value="C:membrane"/>
    <property type="evidence" value="ECO:0007669"/>
    <property type="project" value="InterPro"/>
</dbReference>
<sequence>MFSMGLFKRENEQIIQDHNLDCEKMYKALTQSNFIEPLEVDIAPSSSLYPVVEILNQVIAERQASSSASLSDIDNSVQRLMGMTSIRQMLHKVEEQTDHLTNLAAQSEELEASSNQVAQSATNSAGFVEQATNAAVSGGDKIQEAILFVERSFDEFSIVSRQVQEVLNSMNDIKKIVGVIAGVADQTNLLALNAAIEAARAGEQGRGFAVVADEVRKLAEHTTTSVTDIRQKITVLSQNSLETNQKIVALSQTMNNGKMIMQEAASSLDGIIENFSSITEDIQNIAASSEEQSAAVQESAVSVSTLTQAAEEIEKIAQETGQAIYDLSRDLEAIRTEQVKRVPDLSNHQALELCKTDHLLWTWRIYNLLLGYEHLTAKEVGNHHVCRLGKWIESHNETNFRSAEVFEKLEIPHKQVHDLAREAALAIEQNDKEKAGQLLHVMAQASHEVIAILEELQREC</sequence>
<keyword evidence="1 3" id="KW-0807">Transducer</keyword>
<organism evidence="5 6">
    <name type="scientific">Desulfosporosinus acidiphilus (strain DSM 22704 / JCM 16185 / SJ4)</name>
    <dbReference type="NCBI Taxonomy" id="646529"/>
    <lineage>
        <taxon>Bacteria</taxon>
        <taxon>Bacillati</taxon>
        <taxon>Bacillota</taxon>
        <taxon>Clostridia</taxon>
        <taxon>Eubacteriales</taxon>
        <taxon>Desulfitobacteriaceae</taxon>
        <taxon>Desulfosporosinus</taxon>
    </lineage>
</organism>
<dbReference type="GO" id="GO:0004888">
    <property type="term" value="F:transmembrane signaling receptor activity"/>
    <property type="evidence" value="ECO:0007669"/>
    <property type="project" value="InterPro"/>
</dbReference>
<dbReference type="HOGENOM" id="CLU_000445_21_1_9"/>
<dbReference type="EMBL" id="CP003639">
    <property type="protein sequence ID" value="AFM42631.1"/>
    <property type="molecule type" value="Genomic_DNA"/>
</dbReference>
<dbReference type="GO" id="GO:0006935">
    <property type="term" value="P:chemotaxis"/>
    <property type="evidence" value="ECO:0007669"/>
    <property type="project" value="InterPro"/>
</dbReference>
<dbReference type="Proteomes" id="UP000002892">
    <property type="component" value="Chromosome"/>
</dbReference>
<dbReference type="InterPro" id="IPR025991">
    <property type="entry name" value="Chemoreceptor_zinc-bind_dom"/>
</dbReference>
<evidence type="ECO:0000313" key="6">
    <source>
        <dbReference type="Proteomes" id="UP000002892"/>
    </source>
</evidence>
<dbReference type="PANTHER" id="PTHR32089:SF112">
    <property type="entry name" value="LYSOZYME-LIKE PROTEIN-RELATED"/>
    <property type="match status" value="1"/>
</dbReference>
<dbReference type="InterPro" id="IPR004089">
    <property type="entry name" value="MCPsignal_dom"/>
</dbReference>
<dbReference type="Pfam" id="PF00015">
    <property type="entry name" value="MCPsignal"/>
    <property type="match status" value="1"/>
</dbReference>